<name>A0A3G6IWZ2_9CORY</name>
<evidence type="ECO:0000256" key="3">
    <source>
        <dbReference type="ARBA" id="ARBA00011424"/>
    </source>
</evidence>
<dbReference type="RefSeq" id="WP_123961138.1">
    <property type="nucleotide sequence ID" value="NZ_CP033898.1"/>
</dbReference>
<evidence type="ECO:0000256" key="10">
    <source>
        <dbReference type="PIRSR" id="PIRSR000388-3"/>
    </source>
</evidence>
<dbReference type="Gene3D" id="3.20.20.60">
    <property type="entry name" value="Phosphoenolpyruvate-binding domains"/>
    <property type="match status" value="1"/>
</dbReference>
<comment type="cofactor">
    <cofactor evidence="7 10">
        <name>Mg(2+)</name>
        <dbReference type="ChEBI" id="CHEBI:18420"/>
    </cofactor>
    <text evidence="7 10">Binds 1 Mg(2+) ion per subunit.</text>
</comment>
<dbReference type="UniPathway" id="UPA00028">
    <property type="reaction ID" value="UER00003"/>
</dbReference>
<feature type="binding site" evidence="7 10">
    <location>
        <position position="127"/>
    </location>
    <ligand>
        <name>Mg(2+)</name>
        <dbReference type="ChEBI" id="CHEBI:18420"/>
    </ligand>
</feature>
<keyword evidence="7 10" id="KW-0460">Magnesium</keyword>
<feature type="binding site" evidence="7 9">
    <location>
        <position position="95"/>
    </location>
    <ligand>
        <name>3-methyl-2-oxobutanoate</name>
        <dbReference type="ChEBI" id="CHEBI:11851"/>
    </ligand>
</feature>
<dbReference type="EC" id="2.1.2.11" evidence="7"/>
<keyword evidence="7 10" id="KW-0479">Metal-binding</keyword>
<comment type="similarity">
    <text evidence="2 7">Belongs to the PanB family.</text>
</comment>
<dbReference type="GO" id="GO:0032259">
    <property type="term" value="P:methylation"/>
    <property type="evidence" value="ECO:0007669"/>
    <property type="project" value="UniProtKB-KW"/>
</dbReference>
<dbReference type="GO" id="GO:0000287">
    <property type="term" value="F:magnesium ion binding"/>
    <property type="evidence" value="ECO:0007669"/>
    <property type="project" value="TreeGrafter"/>
</dbReference>
<dbReference type="InterPro" id="IPR003700">
    <property type="entry name" value="Pantoate_hydroxy_MeTrfase"/>
</dbReference>
<dbReference type="GO" id="GO:0003864">
    <property type="term" value="F:3-methyl-2-oxobutanoate hydroxymethyltransferase activity"/>
    <property type="evidence" value="ECO:0007669"/>
    <property type="project" value="UniProtKB-UniRule"/>
</dbReference>
<evidence type="ECO:0000256" key="6">
    <source>
        <dbReference type="ARBA" id="ARBA00056497"/>
    </source>
</evidence>
<evidence type="ECO:0000256" key="5">
    <source>
        <dbReference type="ARBA" id="ARBA00022679"/>
    </source>
</evidence>
<dbReference type="InterPro" id="IPR015813">
    <property type="entry name" value="Pyrv/PenolPyrv_kinase-like_dom"/>
</dbReference>
<comment type="subcellular location">
    <subcellularLocation>
        <location evidence="7">Cytoplasm</location>
    </subcellularLocation>
</comment>
<reference evidence="11 12" key="1">
    <citation type="submission" date="2018-11" db="EMBL/GenBank/DDBJ databases">
        <authorList>
            <person name="Kleinhagauer T."/>
            <person name="Glaeser S.P."/>
            <person name="Spergser J."/>
            <person name="Ruckert C."/>
            <person name="Kaempfer P."/>
            <person name="Busse H.-J."/>
        </authorList>
    </citation>
    <scope>NUCLEOTIDE SEQUENCE [LARGE SCALE GENOMIC DNA]</scope>
    <source>
        <strain evidence="11 12">812CH</strain>
    </source>
</reference>
<dbReference type="Proteomes" id="UP000271426">
    <property type="component" value="Chromosome"/>
</dbReference>
<proteinExistence type="inferred from homology"/>
<dbReference type="GO" id="GO:0005737">
    <property type="term" value="C:cytoplasm"/>
    <property type="evidence" value="ECO:0007669"/>
    <property type="project" value="UniProtKB-SubCell"/>
</dbReference>
<evidence type="ECO:0000313" key="11">
    <source>
        <dbReference type="EMBL" id="AZA10309.1"/>
    </source>
</evidence>
<keyword evidence="5 7" id="KW-0808">Transferase</keyword>
<dbReference type="NCBIfam" id="NF001452">
    <property type="entry name" value="PRK00311.1"/>
    <property type="match status" value="1"/>
</dbReference>
<evidence type="ECO:0000256" key="7">
    <source>
        <dbReference type="HAMAP-Rule" id="MF_00156"/>
    </source>
</evidence>
<gene>
    <name evidence="7 11" type="primary">panB</name>
    <name evidence="11" type="ORF">CPPEL_11090</name>
</gene>
<dbReference type="HAMAP" id="MF_00156">
    <property type="entry name" value="PanB"/>
    <property type="match status" value="1"/>
</dbReference>
<keyword evidence="12" id="KW-1185">Reference proteome</keyword>
<feature type="binding site" evidence="7 10">
    <location>
        <position position="56"/>
    </location>
    <ligand>
        <name>Mg(2+)</name>
        <dbReference type="ChEBI" id="CHEBI:18420"/>
    </ligand>
</feature>
<comment type="function">
    <text evidence="6 7">Catalyzes the reversible reaction in which hydroxymethyl group from 5,10-methylenetetrahydrofolate is transferred onto alpha-ketoisovalerate to form ketopantoate.</text>
</comment>
<evidence type="ECO:0000256" key="1">
    <source>
        <dbReference type="ARBA" id="ARBA00005033"/>
    </source>
</evidence>
<feature type="binding site" evidence="7 10">
    <location>
        <position position="95"/>
    </location>
    <ligand>
        <name>Mg(2+)</name>
        <dbReference type="ChEBI" id="CHEBI:18420"/>
    </ligand>
</feature>
<comment type="catalytic activity">
    <reaction evidence="7">
        <text>(6R)-5,10-methylene-5,6,7,8-tetrahydrofolate + 3-methyl-2-oxobutanoate + H2O = 2-dehydropantoate + (6S)-5,6,7,8-tetrahydrofolate</text>
        <dbReference type="Rhea" id="RHEA:11824"/>
        <dbReference type="ChEBI" id="CHEBI:11561"/>
        <dbReference type="ChEBI" id="CHEBI:11851"/>
        <dbReference type="ChEBI" id="CHEBI:15377"/>
        <dbReference type="ChEBI" id="CHEBI:15636"/>
        <dbReference type="ChEBI" id="CHEBI:57453"/>
        <dbReference type="EC" id="2.1.2.11"/>
    </reaction>
</comment>
<comment type="pathway">
    <text evidence="1 7">Cofactor biosynthesis; (R)-pantothenate biosynthesis; (R)-pantoate from 3-methyl-2-oxobutanoate: step 1/2.</text>
</comment>
<dbReference type="PANTHER" id="PTHR20881:SF0">
    <property type="entry name" value="3-METHYL-2-OXOBUTANOATE HYDROXYMETHYLTRANSFERASE"/>
    <property type="match status" value="1"/>
</dbReference>
<evidence type="ECO:0000256" key="2">
    <source>
        <dbReference type="ARBA" id="ARBA00008676"/>
    </source>
</evidence>
<protein>
    <recommendedName>
        <fullName evidence="7">3-methyl-2-oxobutanoate hydroxymethyltransferase</fullName>
        <ecNumber evidence="7">2.1.2.11</ecNumber>
    </recommendedName>
    <alternativeName>
        <fullName evidence="7">Ketopantoate hydroxymethyltransferase</fullName>
        <shortName evidence="7">KPHMT</shortName>
    </alternativeName>
</protein>
<comment type="subunit">
    <text evidence="3 7">Homodecamer; pentamer of dimers.</text>
</comment>
<accession>A0A3G6IWZ2</accession>
<dbReference type="AlphaFoldDB" id="A0A3G6IWZ2"/>
<keyword evidence="11" id="KW-0489">Methyltransferase</keyword>
<evidence type="ECO:0000256" key="4">
    <source>
        <dbReference type="ARBA" id="ARBA00022655"/>
    </source>
</evidence>
<dbReference type="OrthoDB" id="9781789at2"/>
<sequence length="279" mass="29764">MSVYGNNQQSSPKRLRIRHIQAMKDQGQPISALTSYDALSARIFAEAGIDILLVGDSAANVVFGRASTLSMSLNEMAVLGRAVADAAPRPLVVVDLPFGSYEVSCEQGVQSAIELMKATGADAIKLEGERPELIRAIVQAGIPVMAHLGFTPQSEHALGGFVVQGKGEARETLFQSARRVEEAGAFAVVLEMVPQEIAGEISAALRIPTIGIGAGNATDGQILVWTDAFGLGQGRAPRFVRRFADVASVLDQAAREYIQEVHARTFPAEAESFSDTEER</sequence>
<dbReference type="GO" id="GO:0015940">
    <property type="term" value="P:pantothenate biosynthetic process"/>
    <property type="evidence" value="ECO:0007669"/>
    <property type="project" value="UniProtKB-UniRule"/>
</dbReference>
<dbReference type="KEGG" id="cpso:CPPEL_11090"/>
<evidence type="ECO:0000313" key="12">
    <source>
        <dbReference type="Proteomes" id="UP000271426"/>
    </source>
</evidence>
<dbReference type="PANTHER" id="PTHR20881">
    <property type="entry name" value="3-METHYL-2-OXOBUTANOATE HYDROXYMETHYLTRANSFERASE"/>
    <property type="match status" value="1"/>
</dbReference>
<dbReference type="GO" id="GO:0008168">
    <property type="term" value="F:methyltransferase activity"/>
    <property type="evidence" value="ECO:0007669"/>
    <property type="project" value="UniProtKB-KW"/>
</dbReference>
<dbReference type="SUPFAM" id="SSF51621">
    <property type="entry name" value="Phosphoenolpyruvate/pyruvate domain"/>
    <property type="match status" value="1"/>
</dbReference>
<dbReference type="PIRSF" id="PIRSF000388">
    <property type="entry name" value="Pantoate_hydroxy_MeTrfase"/>
    <property type="match status" value="1"/>
</dbReference>
<dbReference type="FunFam" id="3.20.20.60:FF:000003">
    <property type="entry name" value="3-methyl-2-oxobutanoate hydroxymethyltransferase"/>
    <property type="match status" value="1"/>
</dbReference>
<feature type="binding site" evidence="7 9">
    <location>
        <position position="125"/>
    </location>
    <ligand>
        <name>3-methyl-2-oxobutanoate</name>
        <dbReference type="ChEBI" id="CHEBI:11851"/>
    </ligand>
</feature>
<evidence type="ECO:0000256" key="8">
    <source>
        <dbReference type="PIRSR" id="PIRSR000388-1"/>
    </source>
</evidence>
<feature type="active site" description="Proton acceptor" evidence="7 8">
    <location>
        <position position="191"/>
    </location>
</feature>
<keyword evidence="4 7" id="KW-0566">Pantothenate biosynthesis</keyword>
<dbReference type="InterPro" id="IPR040442">
    <property type="entry name" value="Pyrv_kinase-like_dom_sf"/>
</dbReference>
<dbReference type="Pfam" id="PF02548">
    <property type="entry name" value="Pantoate_transf"/>
    <property type="match status" value="1"/>
</dbReference>
<dbReference type="NCBIfam" id="TIGR00222">
    <property type="entry name" value="panB"/>
    <property type="match status" value="1"/>
</dbReference>
<dbReference type="CDD" id="cd06557">
    <property type="entry name" value="KPHMT-like"/>
    <property type="match status" value="1"/>
</dbReference>
<keyword evidence="7" id="KW-0963">Cytoplasm</keyword>
<dbReference type="EMBL" id="CP033898">
    <property type="protein sequence ID" value="AZA10309.1"/>
    <property type="molecule type" value="Genomic_DNA"/>
</dbReference>
<organism evidence="11 12">
    <name type="scientific">Corynebacterium pseudopelargi</name>
    <dbReference type="NCBI Taxonomy" id="2080757"/>
    <lineage>
        <taxon>Bacteria</taxon>
        <taxon>Bacillati</taxon>
        <taxon>Actinomycetota</taxon>
        <taxon>Actinomycetes</taxon>
        <taxon>Mycobacteriales</taxon>
        <taxon>Corynebacteriaceae</taxon>
        <taxon>Corynebacterium</taxon>
    </lineage>
</organism>
<evidence type="ECO:0000256" key="9">
    <source>
        <dbReference type="PIRSR" id="PIRSR000388-2"/>
    </source>
</evidence>
<feature type="binding site" evidence="7 9">
    <location>
        <begin position="56"/>
        <end position="57"/>
    </location>
    <ligand>
        <name>3-methyl-2-oxobutanoate</name>
        <dbReference type="ChEBI" id="CHEBI:11851"/>
    </ligand>
</feature>